<name>A0ABS6MKR2_9GAMM</name>
<keyword evidence="3 6" id="KW-0119">Carbohydrate metabolism</keyword>
<evidence type="ECO:0000256" key="4">
    <source>
        <dbReference type="ARBA" id="ARBA00023295"/>
    </source>
</evidence>
<comment type="similarity">
    <text evidence="1 6">Belongs to the glycosyl hydrolase 14 family.</text>
</comment>
<organism evidence="8 9">
    <name type="scientific">Arsukibacterium indicum</name>
    <dbReference type="NCBI Taxonomy" id="2848612"/>
    <lineage>
        <taxon>Bacteria</taxon>
        <taxon>Pseudomonadati</taxon>
        <taxon>Pseudomonadota</taxon>
        <taxon>Gammaproteobacteria</taxon>
        <taxon>Chromatiales</taxon>
        <taxon>Chromatiaceae</taxon>
        <taxon>Arsukibacterium</taxon>
    </lineage>
</organism>
<keyword evidence="7" id="KW-0732">Signal</keyword>
<feature type="chain" id="PRO_5046504141" description="Beta-amylase" evidence="7">
    <location>
        <begin position="20"/>
        <end position="458"/>
    </location>
</feature>
<evidence type="ECO:0000313" key="9">
    <source>
        <dbReference type="Proteomes" id="UP000704611"/>
    </source>
</evidence>
<dbReference type="InterPro" id="IPR001554">
    <property type="entry name" value="Glyco_hydro_14"/>
</dbReference>
<evidence type="ECO:0000256" key="7">
    <source>
        <dbReference type="SAM" id="SignalP"/>
    </source>
</evidence>
<evidence type="ECO:0000256" key="1">
    <source>
        <dbReference type="ARBA" id="ARBA00005652"/>
    </source>
</evidence>
<reference evidence="8 9" key="1">
    <citation type="submission" date="2021-06" db="EMBL/GenBank/DDBJ databases">
        <title>Rheinheimera indica sp. nov., isolated from deep-sea sediment.</title>
        <authorList>
            <person name="Wang Z."/>
            <person name="Zhang X.-Y."/>
        </authorList>
    </citation>
    <scope>NUCLEOTIDE SEQUENCE [LARGE SCALE GENOMIC DNA]</scope>
    <source>
        <strain evidence="8 9">SM2107</strain>
    </source>
</reference>
<dbReference type="EMBL" id="JAHRID010000003">
    <property type="protein sequence ID" value="MBV2128959.1"/>
    <property type="molecule type" value="Genomic_DNA"/>
</dbReference>
<evidence type="ECO:0000256" key="5">
    <source>
        <dbReference type="ARBA" id="ARBA00023326"/>
    </source>
</evidence>
<dbReference type="PROSITE" id="PS00506">
    <property type="entry name" value="BETA_AMYLASE_1"/>
    <property type="match status" value="1"/>
</dbReference>
<keyword evidence="9" id="KW-1185">Reference proteome</keyword>
<dbReference type="RefSeq" id="WP_217668598.1">
    <property type="nucleotide sequence ID" value="NZ_JAHRID010000003.1"/>
</dbReference>
<dbReference type="PROSITE" id="PS00679">
    <property type="entry name" value="BETA_AMYLASE_2"/>
    <property type="match status" value="1"/>
</dbReference>
<dbReference type="EC" id="3.2.1.2" evidence="6"/>
<keyword evidence="5 6" id="KW-0624">Polysaccharide degradation</keyword>
<dbReference type="InterPro" id="IPR018238">
    <property type="entry name" value="Glyco_hydro_14_CS"/>
</dbReference>
<keyword evidence="2 6" id="KW-0378">Hydrolase</keyword>
<protein>
    <recommendedName>
        <fullName evidence="6">Beta-amylase</fullName>
        <ecNumber evidence="6">3.2.1.2</ecNumber>
    </recommendedName>
</protein>
<gene>
    <name evidence="8" type="ORF">KQY15_07625</name>
</gene>
<dbReference type="Proteomes" id="UP000704611">
    <property type="component" value="Unassembled WGS sequence"/>
</dbReference>
<evidence type="ECO:0000313" key="8">
    <source>
        <dbReference type="EMBL" id="MBV2128959.1"/>
    </source>
</evidence>
<keyword evidence="4 6" id="KW-0326">Glycosidase</keyword>
<dbReference type="PANTHER" id="PTHR31352:SF1">
    <property type="entry name" value="BETA-AMYLASE 3, CHLOROPLASTIC"/>
    <property type="match status" value="1"/>
</dbReference>
<sequence>MPLRLFWFALLFYSGLVSAFTANVMAPLQVTDRVEFQRQLAIARQIGVDGVSVDIWWGLVEKAGDQQFDWRYYDAIFSDIRAAELKIIPIMAFHQCGGNVGDDCDIPLPPWIWQHYQQQGVTDAELQYQSEFGNRSIETVALWADQWVLPQYIEFMQAFASQYAALAADISEINISMGPAGELRYPSYNSHDGGRTAYPSRGGFQAYSKLAISDFRAAMQHKYQTIAELNQSWQTNFSAFSQLSPPLDGDTFIASGAAYNSAYGRDFIDWYHTALLAHGKRMMDAALTAFSNKLAAIELGFKIPGIHWKIAATDYSQRSAELAAGLITTTTPFSTDNGFGYAGIVSLAAGYAEEPRGVVLHFTALEMDDKPSGTGQSMAKTLVRWLGAEAARQQVVLKGENALAGGVTTRQGWDNIDAAFRRGHYQGMTVLRLAQVTDGGIGQRRYQQLIERYRRQDQ</sequence>
<comment type="catalytic activity">
    <reaction evidence="6">
        <text>Hydrolysis of (1-&gt;4)-alpha-D-glucosidic linkages in polysaccharides so as to remove successive maltose units from the non-reducing ends of the chains.</text>
        <dbReference type="EC" id="3.2.1.2"/>
    </reaction>
</comment>
<proteinExistence type="inferred from homology"/>
<accession>A0ABS6MKR2</accession>
<dbReference type="Pfam" id="PF01373">
    <property type="entry name" value="Glyco_hydro_14"/>
    <property type="match status" value="1"/>
</dbReference>
<evidence type="ECO:0000256" key="2">
    <source>
        <dbReference type="ARBA" id="ARBA00022801"/>
    </source>
</evidence>
<dbReference type="PANTHER" id="PTHR31352">
    <property type="entry name" value="BETA-AMYLASE 1, CHLOROPLASTIC"/>
    <property type="match status" value="1"/>
</dbReference>
<comment type="caution">
    <text evidence="8">The sequence shown here is derived from an EMBL/GenBank/DDBJ whole genome shotgun (WGS) entry which is preliminary data.</text>
</comment>
<feature type="signal peptide" evidence="7">
    <location>
        <begin position="1"/>
        <end position="19"/>
    </location>
</feature>
<evidence type="ECO:0000256" key="3">
    <source>
        <dbReference type="ARBA" id="ARBA00023277"/>
    </source>
</evidence>
<evidence type="ECO:0000256" key="6">
    <source>
        <dbReference type="RuleBase" id="RU000509"/>
    </source>
</evidence>